<gene>
    <name evidence="3" type="ORF">N788_08820</name>
</gene>
<organism evidence="3 4">
    <name type="scientific">Arenimonas donghaensis DSM 18148 = HO3-R19</name>
    <dbReference type="NCBI Taxonomy" id="1121014"/>
    <lineage>
        <taxon>Bacteria</taxon>
        <taxon>Pseudomonadati</taxon>
        <taxon>Pseudomonadota</taxon>
        <taxon>Gammaproteobacteria</taxon>
        <taxon>Lysobacterales</taxon>
        <taxon>Lysobacteraceae</taxon>
        <taxon>Arenimonas</taxon>
    </lineage>
</organism>
<dbReference type="SUPFAM" id="SSF49373">
    <property type="entry name" value="Invasin/intimin cell-adhesion fragments"/>
    <property type="match status" value="3"/>
</dbReference>
<protein>
    <recommendedName>
        <fullName evidence="2">Autotransporter domain-containing protein</fullName>
    </recommendedName>
</protein>
<comment type="similarity">
    <text evidence="1">Belongs to the intimin/invasin family.</text>
</comment>
<feature type="domain" description="Autotransporter" evidence="2">
    <location>
        <begin position="746"/>
        <end position="1041"/>
    </location>
</feature>
<dbReference type="NCBIfam" id="TIGR01414">
    <property type="entry name" value="autotrans_barl"/>
    <property type="match status" value="1"/>
</dbReference>
<dbReference type="PROSITE" id="PS51208">
    <property type="entry name" value="AUTOTRANSPORTER"/>
    <property type="match status" value="1"/>
</dbReference>
<dbReference type="InterPro" id="IPR005546">
    <property type="entry name" value="Autotransporte_beta"/>
</dbReference>
<dbReference type="OrthoDB" id="5699539at2"/>
<dbReference type="Proteomes" id="UP000029085">
    <property type="component" value="Unassembled WGS sequence"/>
</dbReference>
<reference evidence="4" key="1">
    <citation type="submission" date="2013-08" db="EMBL/GenBank/DDBJ databases">
        <title>Genome sequencing of Arenimonas donghaensis.</title>
        <authorList>
            <person name="Chen F."/>
            <person name="Wang G."/>
        </authorList>
    </citation>
    <scope>NUCLEOTIDE SEQUENCE [LARGE SCALE GENOMIC DNA]</scope>
    <source>
        <strain evidence="4">HO3-R19</strain>
    </source>
</reference>
<dbReference type="RefSeq" id="WP_034226092.1">
    <property type="nucleotide sequence ID" value="NZ_AVCJ01000051.1"/>
</dbReference>
<dbReference type="InterPro" id="IPR003344">
    <property type="entry name" value="Big_1_dom"/>
</dbReference>
<evidence type="ECO:0000256" key="1">
    <source>
        <dbReference type="ARBA" id="ARBA00010116"/>
    </source>
</evidence>
<dbReference type="SUPFAM" id="SSF103515">
    <property type="entry name" value="Autotransporter"/>
    <property type="match status" value="1"/>
</dbReference>
<dbReference type="Pfam" id="PF02369">
    <property type="entry name" value="Big_1"/>
    <property type="match status" value="1"/>
</dbReference>
<dbReference type="PATRIC" id="fig|1121014.3.peg.2653"/>
<sequence length="1041" mass="106379">MAWGNTAQAQACDFVAIGPTNQIGLPGSNVSFTLEAQTACAPTVNISLVVNAPDNTGGATIVPPANPTITLDTPYTFSVTLGPNPGGGGSVTATCLSGGCAGDVLVFNFSTNNQFDYDNATVSSVVTNQIRNFTVATSLQLNGAPGSLPSNFTNITNATPYGQVPANASGVASLTQTIPAMGTYVVRANLVCPVAFVLEGCAAVPPVDFNVLVEPVSLDPVTPLAVTAFAGIPQTLTVSYGSASFPGPTGTPISWVLASQPGGGDGVLTGSNLLGGESDATFSATVPGVYTVQASVVCAVCAVTTRSFNITVSAAPPPYALSLASANPAPGTVGVPQAFSVQLDVAGVPVAAKSIQWTATAPFSPSSATAVTNAGGIAMASFTPSASGTFPAAITASFDPDGIPANGDEVAISFDAVVAATPGLAIASGNNQQAAPGAAFAQPLVVLADNGGVPAAGIGINWVVAGDAVLVAGAATDASGQASATLTAGATTGAVSVTASRLDAPAASVTFTLAVATPGALQVVSGNGQSLIAGQPSEPLVVRLLDSGGNPVAGATVNWTTNNGSLDTASSSTAGNGQASTRLTLDASGEAQVTASSPLATAPVVFRLQGALANLTGLTATQEEVATAVDNLCPALAGLGTRTPGQQDLYERCQELGRAAALDPAATVLALDQLIADVALAQGNAAFSAAQSQFQNLRARIAALRSGTQGTDFGGLALTTPQGLFSMGMLQQALDDDAPVPMEVGADFSRWGFFASGILGRGEVDPGRVDPAYDTDIEGLTAGVDYRISDRWILGGSLGLTRQDTTLPDGRGEVETSGWSVSGYTTWYRPDSWYVDGVLTWGRNDYDLVRSIRYSLPLAGGGSQDIDQLAKASSGGDLLSMAVTFGRDFNHGAWGVGPYGRLLFTRVDFDPIREHLQPGPGSGLGLQIEQRELESLASVLGGKLTYTHSTDWGVLMPHLQLEWEHEFRDDPQALEARFLNDPTGTPILLRGDELDTDYFRIGLGMSMVLTKGRSGYFYYERLMGKDRSSQYNLALGFRMEF</sequence>
<dbReference type="STRING" id="1121014.N788_08820"/>
<proteinExistence type="inferred from homology"/>
<dbReference type="EMBL" id="AVCJ01000051">
    <property type="protein sequence ID" value="KFL35556.1"/>
    <property type="molecule type" value="Genomic_DNA"/>
</dbReference>
<dbReference type="Gene3D" id="2.40.128.130">
    <property type="entry name" value="Autotransporter beta-domain"/>
    <property type="match status" value="1"/>
</dbReference>
<evidence type="ECO:0000313" key="3">
    <source>
        <dbReference type="EMBL" id="KFL35556.1"/>
    </source>
</evidence>
<dbReference type="Gene3D" id="2.60.40.10">
    <property type="entry name" value="Immunoglobulins"/>
    <property type="match status" value="3"/>
</dbReference>
<name>A0A087MFA3_9GAMM</name>
<dbReference type="GO" id="GO:0019867">
    <property type="term" value="C:outer membrane"/>
    <property type="evidence" value="ECO:0007669"/>
    <property type="project" value="InterPro"/>
</dbReference>
<dbReference type="Pfam" id="PF03797">
    <property type="entry name" value="Autotransporter"/>
    <property type="match status" value="1"/>
</dbReference>
<accession>A0A087MFA3</accession>
<dbReference type="AlphaFoldDB" id="A0A087MFA3"/>
<dbReference type="SMART" id="SM00869">
    <property type="entry name" value="Autotransporter"/>
    <property type="match status" value="1"/>
</dbReference>
<dbReference type="InterPro" id="IPR008964">
    <property type="entry name" value="Invasin/intimin_cell_adhesion"/>
</dbReference>
<dbReference type="InterPro" id="IPR013783">
    <property type="entry name" value="Ig-like_fold"/>
</dbReference>
<evidence type="ECO:0000259" key="2">
    <source>
        <dbReference type="PROSITE" id="PS51208"/>
    </source>
</evidence>
<dbReference type="InterPro" id="IPR006315">
    <property type="entry name" value="OM_autotransptr_brl_dom"/>
</dbReference>
<reference evidence="3 4" key="2">
    <citation type="journal article" date="2015" name="Stand. Genomic Sci.">
        <title>High quality draft genomic sequence of Arenimonas donghaensis DSM 18148(T).</title>
        <authorList>
            <person name="Chen F."/>
            <person name="Wang H."/>
            <person name="Cao Y."/>
            <person name="Li X."/>
            <person name="Wang G."/>
        </authorList>
    </citation>
    <scope>NUCLEOTIDE SEQUENCE [LARGE SCALE GENOMIC DNA]</scope>
    <source>
        <strain evidence="3 4">HO3-R19</strain>
    </source>
</reference>
<evidence type="ECO:0000313" key="4">
    <source>
        <dbReference type="Proteomes" id="UP000029085"/>
    </source>
</evidence>
<comment type="caution">
    <text evidence="3">The sequence shown here is derived from an EMBL/GenBank/DDBJ whole genome shotgun (WGS) entry which is preliminary data.</text>
</comment>
<dbReference type="InterPro" id="IPR036709">
    <property type="entry name" value="Autotransporte_beta_dom_sf"/>
</dbReference>
<keyword evidence="4" id="KW-1185">Reference proteome</keyword>